<organism evidence="7 8">
    <name type="scientific">Dreissena polymorpha</name>
    <name type="common">Zebra mussel</name>
    <name type="synonym">Mytilus polymorpha</name>
    <dbReference type="NCBI Taxonomy" id="45954"/>
    <lineage>
        <taxon>Eukaryota</taxon>
        <taxon>Metazoa</taxon>
        <taxon>Spiralia</taxon>
        <taxon>Lophotrochozoa</taxon>
        <taxon>Mollusca</taxon>
        <taxon>Bivalvia</taxon>
        <taxon>Autobranchia</taxon>
        <taxon>Heteroconchia</taxon>
        <taxon>Euheterodonta</taxon>
        <taxon>Imparidentia</taxon>
        <taxon>Neoheterodontei</taxon>
        <taxon>Myida</taxon>
        <taxon>Dreissenoidea</taxon>
        <taxon>Dreissenidae</taxon>
        <taxon>Dreissena</taxon>
    </lineage>
</organism>
<protein>
    <recommendedName>
        <fullName evidence="6">RING-type domain-containing protein</fullName>
    </recommendedName>
</protein>
<evidence type="ECO:0000313" key="7">
    <source>
        <dbReference type="EMBL" id="KAH3711356.1"/>
    </source>
</evidence>
<dbReference type="InterPro" id="IPR001841">
    <property type="entry name" value="Znf_RING"/>
</dbReference>
<dbReference type="InterPro" id="IPR050784">
    <property type="entry name" value="IAP"/>
</dbReference>
<dbReference type="SUPFAM" id="SSF57924">
    <property type="entry name" value="Inhibitor of apoptosis (IAP) repeat"/>
    <property type="match status" value="1"/>
</dbReference>
<evidence type="ECO:0000256" key="3">
    <source>
        <dbReference type="ARBA" id="ARBA00022771"/>
    </source>
</evidence>
<dbReference type="PANTHER" id="PTHR10044">
    <property type="entry name" value="INHIBITOR OF APOPTOSIS"/>
    <property type="match status" value="1"/>
</dbReference>
<dbReference type="InterPro" id="IPR013083">
    <property type="entry name" value="Znf_RING/FYVE/PHD"/>
</dbReference>
<proteinExistence type="inferred from homology"/>
<comment type="caution">
    <text evidence="7">The sequence shown here is derived from an EMBL/GenBank/DDBJ whole genome shotgun (WGS) entry which is preliminary data.</text>
</comment>
<evidence type="ECO:0000256" key="1">
    <source>
        <dbReference type="ARBA" id="ARBA00006672"/>
    </source>
</evidence>
<dbReference type="PANTHER" id="PTHR10044:SF139">
    <property type="entry name" value="DEATH-ASSOCIATED INHIBITOR OF APOPTOSIS 2"/>
    <property type="match status" value="1"/>
</dbReference>
<dbReference type="EMBL" id="JAIWYP010000014">
    <property type="protein sequence ID" value="KAH3711356.1"/>
    <property type="molecule type" value="Genomic_DNA"/>
</dbReference>
<dbReference type="GO" id="GO:0051726">
    <property type="term" value="P:regulation of cell cycle"/>
    <property type="evidence" value="ECO:0007669"/>
    <property type="project" value="TreeGrafter"/>
</dbReference>
<reference evidence="7" key="2">
    <citation type="submission" date="2020-11" db="EMBL/GenBank/DDBJ databases">
        <authorList>
            <person name="McCartney M.A."/>
            <person name="Auch B."/>
            <person name="Kono T."/>
            <person name="Mallez S."/>
            <person name="Becker A."/>
            <person name="Gohl D.M."/>
            <person name="Silverstein K.A.T."/>
            <person name="Koren S."/>
            <person name="Bechman K.B."/>
            <person name="Herman A."/>
            <person name="Abrahante J.E."/>
            <person name="Garbe J."/>
        </authorList>
    </citation>
    <scope>NUCLEOTIDE SEQUENCE</scope>
    <source>
        <strain evidence="7">Duluth1</strain>
        <tissue evidence="7">Whole animal</tissue>
    </source>
</reference>
<feature type="domain" description="RING-type" evidence="6">
    <location>
        <begin position="234"/>
        <end position="269"/>
    </location>
</feature>
<dbReference type="GO" id="GO:0008270">
    <property type="term" value="F:zinc ion binding"/>
    <property type="evidence" value="ECO:0007669"/>
    <property type="project" value="UniProtKB-KW"/>
</dbReference>
<dbReference type="GO" id="GO:0005634">
    <property type="term" value="C:nucleus"/>
    <property type="evidence" value="ECO:0007669"/>
    <property type="project" value="TreeGrafter"/>
</dbReference>
<evidence type="ECO:0000256" key="5">
    <source>
        <dbReference type="PROSITE-ProRule" id="PRU00175"/>
    </source>
</evidence>
<sequence>MSTKHAPVSKSSADSLANMNDFLAKIVCHMDNSTTRRSPVPMQRTMNCKKIQMEGKEFTVEEICHVLRNNIGVILDTRPRNLHQRMLHKRLSSLESWKGRTKKTISNTEIARAGFYHDESSDCLRCFHCLVKLTSRGTRNDIWEEHAELFPFCAHVRQCKGDTFIENVLTESNEQELWNAINLVEEEHDSSNGQCATMSMIHDKSSHADNDVTSPNDLSVILEENTRMSNNILCKVCWEEQCSIIIVPCSHFSVCGQCLAALDKCPLCRSEVKGTIRAQLA</sequence>
<keyword evidence="4" id="KW-0862">Zinc</keyword>
<dbReference type="Proteomes" id="UP000828390">
    <property type="component" value="Unassembled WGS sequence"/>
</dbReference>
<dbReference type="InterPro" id="IPR001370">
    <property type="entry name" value="BIR_rpt"/>
</dbReference>
<dbReference type="GO" id="GO:0005737">
    <property type="term" value="C:cytoplasm"/>
    <property type="evidence" value="ECO:0007669"/>
    <property type="project" value="TreeGrafter"/>
</dbReference>
<evidence type="ECO:0000259" key="6">
    <source>
        <dbReference type="PROSITE" id="PS50089"/>
    </source>
</evidence>
<dbReference type="PROSITE" id="PS50089">
    <property type="entry name" value="ZF_RING_2"/>
    <property type="match status" value="1"/>
</dbReference>
<dbReference type="Gene3D" id="3.30.40.10">
    <property type="entry name" value="Zinc/RING finger domain, C3HC4 (zinc finger)"/>
    <property type="match status" value="1"/>
</dbReference>
<dbReference type="AlphaFoldDB" id="A0A9D3Z5Y1"/>
<name>A0A9D3Z5Y1_DREPO</name>
<evidence type="ECO:0000256" key="4">
    <source>
        <dbReference type="ARBA" id="ARBA00022833"/>
    </source>
</evidence>
<evidence type="ECO:0000256" key="2">
    <source>
        <dbReference type="ARBA" id="ARBA00022723"/>
    </source>
</evidence>
<dbReference type="SMART" id="SM00238">
    <property type="entry name" value="BIR"/>
    <property type="match status" value="1"/>
</dbReference>
<dbReference type="Gene3D" id="1.10.1170.10">
    <property type="entry name" value="Inhibitor Of Apoptosis Protein (2mihbC-IAP-1), Chain A"/>
    <property type="match status" value="1"/>
</dbReference>
<keyword evidence="3 5" id="KW-0863">Zinc-finger</keyword>
<dbReference type="PROSITE" id="PS50143">
    <property type="entry name" value="BIR_REPEAT_2"/>
    <property type="match status" value="1"/>
</dbReference>
<keyword evidence="8" id="KW-1185">Reference proteome</keyword>
<reference evidence="7" key="1">
    <citation type="journal article" date="2019" name="bioRxiv">
        <title>The Genome of the Zebra Mussel, Dreissena polymorpha: A Resource for Invasive Species Research.</title>
        <authorList>
            <person name="McCartney M.A."/>
            <person name="Auch B."/>
            <person name="Kono T."/>
            <person name="Mallez S."/>
            <person name="Zhang Y."/>
            <person name="Obille A."/>
            <person name="Becker A."/>
            <person name="Abrahante J.E."/>
            <person name="Garbe J."/>
            <person name="Badalamenti J.P."/>
            <person name="Herman A."/>
            <person name="Mangelson H."/>
            <person name="Liachko I."/>
            <person name="Sullivan S."/>
            <person name="Sone E.D."/>
            <person name="Koren S."/>
            <person name="Silverstein K.A.T."/>
            <person name="Beckman K.B."/>
            <person name="Gohl D.M."/>
        </authorList>
    </citation>
    <scope>NUCLEOTIDE SEQUENCE</scope>
    <source>
        <strain evidence="7">Duluth1</strain>
        <tissue evidence="7">Whole animal</tissue>
    </source>
</reference>
<dbReference type="Pfam" id="PF00653">
    <property type="entry name" value="BIR"/>
    <property type="match status" value="1"/>
</dbReference>
<comment type="similarity">
    <text evidence="1">Belongs to the IAP family.</text>
</comment>
<gene>
    <name evidence="7" type="ORF">DPMN_070861</name>
</gene>
<evidence type="ECO:0000313" key="8">
    <source>
        <dbReference type="Proteomes" id="UP000828390"/>
    </source>
</evidence>
<keyword evidence="2" id="KW-0479">Metal-binding</keyword>
<dbReference type="FunFam" id="1.10.1170.10:FF:000002">
    <property type="entry name" value="Baculoviral IAP repeat containing 7"/>
    <property type="match status" value="1"/>
</dbReference>
<dbReference type="Pfam" id="PF13920">
    <property type="entry name" value="zf-C3HC4_3"/>
    <property type="match status" value="1"/>
</dbReference>
<accession>A0A9D3Z5Y1</accession>